<dbReference type="AlphaFoldDB" id="A0A8H5FZY1"/>
<evidence type="ECO:0000313" key="1">
    <source>
        <dbReference type="EMBL" id="KAF5355002.1"/>
    </source>
</evidence>
<name>A0A8H5FZY1_9AGAR</name>
<comment type="caution">
    <text evidence="1">The sequence shown here is derived from an EMBL/GenBank/DDBJ whole genome shotgun (WGS) entry which is preliminary data.</text>
</comment>
<sequence length="266" mass="29945">MPPDEYKAPNVIYLPSQRLETPCPVHINAATVETEVFGPFINNHPDDMGHLHGCAAGIIDEPGGPRLPSIYPFCHLGRKKYLSVLPAVDPSSKLVPAPLPSHRLPPCSDGETTRSFQSCIPSPPPLAPRAEESYFLDARTMEENLPIHDLITLAVVSFSAAWLMKAKRASEEYDYQSLEPHPRHEVPVFLEEAREFEHRFEALKYEPRVPISPLQWLLEQFLKIYTWLGDMRTNCQDHPVQGVKCELLGDVLVIWMSSSSQTGRLS</sequence>
<proteinExistence type="predicted"/>
<organism evidence="1 2">
    <name type="scientific">Leucocoprinus leucothites</name>
    <dbReference type="NCBI Taxonomy" id="201217"/>
    <lineage>
        <taxon>Eukaryota</taxon>
        <taxon>Fungi</taxon>
        <taxon>Dikarya</taxon>
        <taxon>Basidiomycota</taxon>
        <taxon>Agaricomycotina</taxon>
        <taxon>Agaricomycetes</taxon>
        <taxon>Agaricomycetidae</taxon>
        <taxon>Agaricales</taxon>
        <taxon>Agaricineae</taxon>
        <taxon>Agaricaceae</taxon>
        <taxon>Leucocoprinus</taxon>
    </lineage>
</organism>
<keyword evidence="2" id="KW-1185">Reference proteome</keyword>
<reference evidence="1 2" key="1">
    <citation type="journal article" date="2020" name="ISME J.">
        <title>Uncovering the hidden diversity of litter-decomposition mechanisms in mushroom-forming fungi.</title>
        <authorList>
            <person name="Floudas D."/>
            <person name="Bentzer J."/>
            <person name="Ahren D."/>
            <person name="Johansson T."/>
            <person name="Persson P."/>
            <person name="Tunlid A."/>
        </authorList>
    </citation>
    <scope>NUCLEOTIDE SEQUENCE [LARGE SCALE GENOMIC DNA]</scope>
    <source>
        <strain evidence="1 2">CBS 146.42</strain>
    </source>
</reference>
<protein>
    <submittedName>
        <fullName evidence="1">Uncharacterized protein</fullName>
    </submittedName>
</protein>
<gene>
    <name evidence="1" type="ORF">D9756_005486</name>
</gene>
<evidence type="ECO:0000313" key="2">
    <source>
        <dbReference type="Proteomes" id="UP000559027"/>
    </source>
</evidence>
<dbReference type="EMBL" id="JAACJO010000008">
    <property type="protein sequence ID" value="KAF5355002.1"/>
    <property type="molecule type" value="Genomic_DNA"/>
</dbReference>
<accession>A0A8H5FZY1</accession>
<dbReference type="OrthoDB" id="10677465at2759"/>
<dbReference type="Proteomes" id="UP000559027">
    <property type="component" value="Unassembled WGS sequence"/>
</dbReference>